<accession>A0ABY5Y672</accession>
<protein>
    <submittedName>
        <fullName evidence="1">Uncharacterized protein</fullName>
    </submittedName>
</protein>
<name>A0ABY5Y672_9FLAO</name>
<dbReference type="PANTHER" id="PTHR38467">
    <property type="match status" value="1"/>
</dbReference>
<dbReference type="EMBL" id="CP104205">
    <property type="protein sequence ID" value="UWX54321.1"/>
    <property type="molecule type" value="Genomic_DNA"/>
</dbReference>
<evidence type="ECO:0000313" key="1">
    <source>
        <dbReference type="EMBL" id="UWX54321.1"/>
    </source>
</evidence>
<keyword evidence="2" id="KW-1185">Reference proteome</keyword>
<dbReference type="RefSeq" id="WP_260572166.1">
    <property type="nucleotide sequence ID" value="NZ_CP104205.1"/>
</dbReference>
<evidence type="ECO:0000313" key="2">
    <source>
        <dbReference type="Proteomes" id="UP001059209"/>
    </source>
</evidence>
<gene>
    <name evidence="1" type="ORF">NYZ99_15385</name>
</gene>
<reference evidence="1" key="1">
    <citation type="submission" date="2022-09" db="EMBL/GenBank/DDBJ databases">
        <title>Maribacter litopenaei sp. nov., isolated from the intestinal tract of the Pacific White Shrimp, Litopenaeus vannamei.</title>
        <authorList>
            <person name="Kim S.Y."/>
            <person name="Hwang C.Y."/>
        </authorList>
    </citation>
    <scope>NUCLEOTIDE SEQUENCE</scope>
    <source>
        <strain evidence="1">HL-LV01</strain>
    </source>
</reference>
<dbReference type="PANTHER" id="PTHR38467:SF1">
    <property type="entry name" value="CONJUGATIVE TRANSFER: ASSEMBLY"/>
    <property type="match status" value="1"/>
</dbReference>
<dbReference type="Proteomes" id="UP001059209">
    <property type="component" value="Chromosome"/>
</dbReference>
<sequence>MEKRLDLWDAFPIYGYEKGTLISKEKGCMTIPLQLVLPEAYTLDKKDFVRLQELFYNIIHVLGSHSMLHRQDYFTQEYYRTIPGHLQGDFLERASEHYFEDRPFLEATHYLYLSKVPKNYIRLNSNRVNSHLSKNREFFLTHSVPEEFMDSVYIESFKTQVSQVIKLIKETGLIEVYRLGYDELFDIQGLYARYHRLLDRSGSLGDVDFRGNDIRVGTRSAQFFTLENLEQFTKNILHPSSIMGGIPRTRTLFRLGTSFHWALRFPVNISSINTFIFQIRKRYSHNSEKK</sequence>
<proteinExistence type="predicted"/>
<organism evidence="1 2">
    <name type="scientific">Maribacter litopenaei</name>
    <dbReference type="NCBI Taxonomy" id="2976127"/>
    <lineage>
        <taxon>Bacteria</taxon>
        <taxon>Pseudomonadati</taxon>
        <taxon>Bacteroidota</taxon>
        <taxon>Flavobacteriia</taxon>
        <taxon>Flavobacteriales</taxon>
        <taxon>Flavobacteriaceae</taxon>
        <taxon>Maribacter</taxon>
    </lineage>
</organism>
<dbReference type="InterPro" id="IPR053155">
    <property type="entry name" value="F-pilin_assembly_TraC"/>
</dbReference>